<evidence type="ECO:0000313" key="1">
    <source>
        <dbReference type="EMBL" id="KAG1311183.1"/>
    </source>
</evidence>
<dbReference type="EMBL" id="JAANQT010000417">
    <property type="protein sequence ID" value="KAG1311183.1"/>
    <property type="molecule type" value="Genomic_DNA"/>
</dbReference>
<name>A0A9P6XDY5_RHIOR</name>
<comment type="caution">
    <text evidence="1">The sequence shown here is derived from an EMBL/GenBank/DDBJ whole genome shotgun (WGS) entry which is preliminary data.</text>
</comment>
<keyword evidence="2" id="KW-1185">Reference proteome</keyword>
<proteinExistence type="predicted"/>
<dbReference type="AlphaFoldDB" id="A0A9P6XDY5"/>
<evidence type="ECO:0000313" key="2">
    <source>
        <dbReference type="Proteomes" id="UP000716291"/>
    </source>
</evidence>
<protein>
    <submittedName>
        <fullName evidence="1">Uncharacterized protein</fullName>
    </submittedName>
</protein>
<sequence>MDYSQLFSLFKGQDIKIPNETTNTVDPSLTNLDLSNINQNVIDQVRKEYLSSTNNSKQEDEFKNVTSITPEVLVHLANMTKETNLLQVIREHKERQNQIEKELFEHRESIKKRYEEQKKSLLAKELIGIKNPKQMKHIEAECEKELRKMDLHVLKEMDKQAKQLQRDLMKLKVPLFKETNELKEIKLQQKILFIIQDML</sequence>
<gene>
    <name evidence="1" type="ORF">G6F64_003993</name>
</gene>
<dbReference type="Proteomes" id="UP000716291">
    <property type="component" value="Unassembled WGS sequence"/>
</dbReference>
<organism evidence="1 2">
    <name type="scientific">Rhizopus oryzae</name>
    <name type="common">Mucormycosis agent</name>
    <name type="synonym">Rhizopus arrhizus var. delemar</name>
    <dbReference type="NCBI Taxonomy" id="64495"/>
    <lineage>
        <taxon>Eukaryota</taxon>
        <taxon>Fungi</taxon>
        <taxon>Fungi incertae sedis</taxon>
        <taxon>Mucoromycota</taxon>
        <taxon>Mucoromycotina</taxon>
        <taxon>Mucoromycetes</taxon>
        <taxon>Mucorales</taxon>
        <taxon>Mucorineae</taxon>
        <taxon>Rhizopodaceae</taxon>
        <taxon>Rhizopus</taxon>
    </lineage>
</organism>
<reference evidence="1" key="1">
    <citation type="journal article" date="2020" name="Microb. Genom.">
        <title>Genetic diversity of clinical and environmental Mucorales isolates obtained from an investigation of mucormycosis cases among solid organ transplant recipients.</title>
        <authorList>
            <person name="Nguyen M.H."/>
            <person name="Kaul D."/>
            <person name="Muto C."/>
            <person name="Cheng S.J."/>
            <person name="Richter R.A."/>
            <person name="Bruno V.M."/>
            <person name="Liu G."/>
            <person name="Beyhan S."/>
            <person name="Sundermann A.J."/>
            <person name="Mounaud S."/>
            <person name="Pasculle A.W."/>
            <person name="Nierman W.C."/>
            <person name="Driscoll E."/>
            <person name="Cumbie R."/>
            <person name="Clancy C.J."/>
            <person name="Dupont C.L."/>
        </authorList>
    </citation>
    <scope>NUCLEOTIDE SEQUENCE</scope>
    <source>
        <strain evidence="1">GL11</strain>
    </source>
</reference>
<accession>A0A9P6XDY5</accession>
<dbReference type="OrthoDB" id="21617at2759"/>